<protein>
    <submittedName>
        <fullName evidence="2">Uncharacterized protein</fullName>
    </submittedName>
</protein>
<evidence type="ECO:0000256" key="1">
    <source>
        <dbReference type="SAM" id="Phobius"/>
    </source>
</evidence>
<feature type="transmembrane region" description="Helical" evidence="1">
    <location>
        <begin position="6"/>
        <end position="22"/>
    </location>
</feature>
<keyword evidence="3" id="KW-1185">Reference proteome</keyword>
<gene>
    <name evidence="2" type="ORF">LUCI_5056</name>
</gene>
<accession>A0A498RL21</accession>
<dbReference type="Proteomes" id="UP000277811">
    <property type="component" value="Unassembled WGS sequence"/>
</dbReference>
<proteinExistence type="predicted"/>
<organism evidence="2 3">
    <name type="scientific">Lucifera butyrica</name>
    <dbReference type="NCBI Taxonomy" id="1351585"/>
    <lineage>
        <taxon>Bacteria</taxon>
        <taxon>Bacillati</taxon>
        <taxon>Bacillota</taxon>
        <taxon>Negativicutes</taxon>
        <taxon>Veillonellales</taxon>
        <taxon>Veillonellaceae</taxon>
        <taxon>Lucifera</taxon>
    </lineage>
</organism>
<dbReference type="RefSeq" id="WP_122630590.1">
    <property type="nucleotide sequence ID" value="NZ_UPPP01000133.1"/>
</dbReference>
<feature type="transmembrane region" description="Helical" evidence="1">
    <location>
        <begin position="120"/>
        <end position="137"/>
    </location>
</feature>
<feature type="transmembrane region" description="Helical" evidence="1">
    <location>
        <begin position="29"/>
        <end position="49"/>
    </location>
</feature>
<name>A0A498RL21_9FIRM</name>
<keyword evidence="1" id="KW-0472">Membrane</keyword>
<feature type="transmembrane region" description="Helical" evidence="1">
    <location>
        <begin position="172"/>
        <end position="194"/>
    </location>
</feature>
<feature type="transmembrane region" description="Helical" evidence="1">
    <location>
        <begin position="94"/>
        <end position="114"/>
    </location>
</feature>
<dbReference type="EMBL" id="UPPP01000133">
    <property type="protein sequence ID" value="VBB09758.1"/>
    <property type="molecule type" value="Genomic_DNA"/>
</dbReference>
<keyword evidence="1" id="KW-0812">Transmembrane</keyword>
<reference evidence="2 3" key="1">
    <citation type="submission" date="2018-06" db="EMBL/GenBank/DDBJ databases">
        <authorList>
            <person name="Strepis N."/>
        </authorList>
    </citation>
    <scope>NUCLEOTIDE SEQUENCE [LARGE SCALE GENOMIC DNA]</scope>
    <source>
        <strain evidence="2">LUCI</strain>
    </source>
</reference>
<sequence>MELFSLWMVVMLILFTIWIGMVRETRLALTGYVLQMGCVLALYFAKIYFSADAAAWSGWFAMAAIRFIAIPVLIRAILSKDWWNDRNMRERFSAQFAVLVYVFLAVLGLVIGNYVFQSTLVGGALGLLLLGISIAMLKYDPSKQLFGLLSADTAADLLLIEALDRITVFPETAIYLAVLWAALSITILVNLIGWRIKEHSIYKLTSLKG</sequence>
<keyword evidence="1" id="KW-1133">Transmembrane helix</keyword>
<evidence type="ECO:0000313" key="2">
    <source>
        <dbReference type="EMBL" id="VBB09758.1"/>
    </source>
</evidence>
<evidence type="ECO:0000313" key="3">
    <source>
        <dbReference type="Proteomes" id="UP000277811"/>
    </source>
</evidence>
<dbReference type="AlphaFoldDB" id="A0A498RL21"/>
<feature type="transmembrane region" description="Helical" evidence="1">
    <location>
        <begin position="55"/>
        <end position="74"/>
    </location>
</feature>